<gene>
    <name evidence="2" type="ORF">COLO4_32836</name>
</gene>
<dbReference type="STRING" id="93759.A0A1R3GXX2"/>
<proteinExistence type="predicted"/>
<evidence type="ECO:0000313" key="2">
    <source>
        <dbReference type="EMBL" id="OMO62897.1"/>
    </source>
</evidence>
<dbReference type="AlphaFoldDB" id="A0A1R3GXX2"/>
<name>A0A1R3GXX2_9ROSI</name>
<feature type="domain" description="F-box associated beta-propeller type 1" evidence="1">
    <location>
        <begin position="26"/>
        <end position="156"/>
    </location>
</feature>
<comment type="caution">
    <text evidence="2">The sequence shown here is derived from an EMBL/GenBank/DDBJ whole genome shotgun (WGS) entry which is preliminary data.</text>
</comment>
<dbReference type="NCBIfam" id="TIGR01640">
    <property type="entry name" value="F_box_assoc_1"/>
    <property type="match status" value="1"/>
</dbReference>
<dbReference type="PANTHER" id="PTHR31672">
    <property type="entry name" value="BNACNNG10540D PROTEIN"/>
    <property type="match status" value="1"/>
</dbReference>
<reference evidence="3" key="1">
    <citation type="submission" date="2013-09" db="EMBL/GenBank/DDBJ databases">
        <title>Corchorus olitorius genome sequencing.</title>
        <authorList>
            <person name="Alam M."/>
            <person name="Haque M.S."/>
            <person name="Islam M.S."/>
            <person name="Emdad E.M."/>
            <person name="Islam M.M."/>
            <person name="Ahmed B."/>
            <person name="Halim A."/>
            <person name="Hossen Q.M.M."/>
            <person name="Hossain M.Z."/>
            <person name="Ahmed R."/>
            <person name="Khan M.M."/>
            <person name="Islam R."/>
            <person name="Rashid M.M."/>
            <person name="Khan S.A."/>
            <person name="Rahman M.S."/>
            <person name="Alam M."/>
            <person name="Yahiya A.S."/>
            <person name="Khan M.S."/>
            <person name="Azam M.S."/>
            <person name="Haque T."/>
            <person name="Lashkar M.Z.H."/>
            <person name="Akhand A.I."/>
            <person name="Morshed G."/>
            <person name="Roy S."/>
            <person name="Uddin K.S."/>
            <person name="Rabeya T."/>
            <person name="Hossain A.S."/>
            <person name="Chowdhury A."/>
            <person name="Snigdha A.R."/>
            <person name="Mortoza M.S."/>
            <person name="Matin S.A."/>
            <person name="Hoque S.M.E."/>
            <person name="Islam M.K."/>
            <person name="Roy D.K."/>
            <person name="Haider R."/>
            <person name="Moosa M.M."/>
            <person name="Elias S.M."/>
            <person name="Hasan A.M."/>
            <person name="Jahan S."/>
            <person name="Shafiuddin M."/>
            <person name="Mahmood N."/>
            <person name="Shommy N.S."/>
        </authorList>
    </citation>
    <scope>NUCLEOTIDE SEQUENCE [LARGE SCALE GENOMIC DNA]</scope>
    <source>
        <strain evidence="3">cv. O-4</strain>
    </source>
</reference>
<organism evidence="2 3">
    <name type="scientific">Corchorus olitorius</name>
    <dbReference type="NCBI Taxonomy" id="93759"/>
    <lineage>
        <taxon>Eukaryota</taxon>
        <taxon>Viridiplantae</taxon>
        <taxon>Streptophyta</taxon>
        <taxon>Embryophyta</taxon>
        <taxon>Tracheophyta</taxon>
        <taxon>Spermatophyta</taxon>
        <taxon>Magnoliopsida</taxon>
        <taxon>eudicotyledons</taxon>
        <taxon>Gunneridae</taxon>
        <taxon>Pentapetalae</taxon>
        <taxon>rosids</taxon>
        <taxon>malvids</taxon>
        <taxon>Malvales</taxon>
        <taxon>Malvaceae</taxon>
        <taxon>Grewioideae</taxon>
        <taxon>Apeibeae</taxon>
        <taxon>Corchorus</taxon>
    </lineage>
</organism>
<dbReference type="Proteomes" id="UP000187203">
    <property type="component" value="Unassembled WGS sequence"/>
</dbReference>
<dbReference type="PANTHER" id="PTHR31672:SF13">
    <property type="entry name" value="F-BOX PROTEIN CPR30-LIKE"/>
    <property type="match status" value="1"/>
</dbReference>
<dbReference type="InterPro" id="IPR050796">
    <property type="entry name" value="SCF_F-box_component"/>
</dbReference>
<evidence type="ECO:0000313" key="3">
    <source>
        <dbReference type="Proteomes" id="UP000187203"/>
    </source>
</evidence>
<sequence length="267" mass="30707">MESFHPKVQEATVSVSRPLHIVDFNPIFGLGYDLVNNDYKVIRIHKFLGKNYPTEVWVFSLASNSWRLLEISNFNGEKLHGIYSRSRGVFALGALHWLSSTNKRQQEIVTFDVSKEVFLPIVPSIQAPIRYYKFSLEVLNPEGRLFLCGKDEKFSIILFEIMKNGECFALKQMHKIDVDSISNFLRIPSPNYQELLSMDKDKILFHTYCKGFGWYGLKMRSYEKVNDINIAAGSTSSRKYFTTPFGKVLFLLVVIVSWITSNGGYTN</sequence>
<evidence type="ECO:0000259" key="1">
    <source>
        <dbReference type="Pfam" id="PF07734"/>
    </source>
</evidence>
<dbReference type="OrthoDB" id="1428343at2759"/>
<keyword evidence="3" id="KW-1185">Reference proteome</keyword>
<protein>
    <recommendedName>
        <fullName evidence="1">F-box associated beta-propeller type 1 domain-containing protein</fullName>
    </recommendedName>
</protein>
<dbReference type="InterPro" id="IPR006527">
    <property type="entry name" value="F-box-assoc_dom_typ1"/>
</dbReference>
<dbReference type="Pfam" id="PF07734">
    <property type="entry name" value="FBA_1"/>
    <property type="match status" value="1"/>
</dbReference>
<dbReference type="EMBL" id="AWUE01021251">
    <property type="protein sequence ID" value="OMO62897.1"/>
    <property type="molecule type" value="Genomic_DNA"/>
</dbReference>
<dbReference type="InterPro" id="IPR017451">
    <property type="entry name" value="F-box-assoc_interact_dom"/>
</dbReference>
<accession>A0A1R3GXX2</accession>